<dbReference type="GO" id="GO:0032541">
    <property type="term" value="C:cortical endoplasmic reticulum"/>
    <property type="evidence" value="ECO:0007669"/>
    <property type="project" value="TreeGrafter"/>
</dbReference>
<gene>
    <name evidence="11" type="ORF">MNOR_LOCUS1941</name>
</gene>
<accession>A0AAV2PLD8</accession>
<comment type="subcellular location">
    <subcellularLocation>
        <location evidence="1 10">Endoplasmic reticulum membrane</location>
        <topology evidence="1 10">Multi-pass membrane protein</topology>
    </subcellularLocation>
</comment>
<dbReference type="GO" id="GO:0006665">
    <property type="term" value="P:sphingolipid metabolic process"/>
    <property type="evidence" value="ECO:0007669"/>
    <property type="project" value="TreeGrafter"/>
</dbReference>
<keyword evidence="3 10" id="KW-0813">Transport</keyword>
<sequence>MKEFICITCTEPTQEIYKQTYGNFIKLHECVSCGKVVDPYVECEKSIVLMDLVMNKIAVYRHILFNADNFSAQFYMKLAVALVLSEGYIRWISLTETKAFIGGIKNNEYYLYILCILAAVELGVFGFIIKIYSLLKRSDRLRSSIYHATLLGQSGRLANIAAIVWETSTNIAFTFLLATFILISSVQSIRAALHIGHLESSFIVVVALVCSVFTSHSLQFILLGNRLLGTNTVFPEFYNIKHTNLFEESFLLNWFY</sequence>
<evidence type="ECO:0000256" key="1">
    <source>
        <dbReference type="ARBA" id="ARBA00004477"/>
    </source>
</evidence>
<dbReference type="PANTHER" id="PTHR14467">
    <property type="entry name" value="ARV1"/>
    <property type="match status" value="1"/>
</dbReference>
<dbReference type="GO" id="GO:0097036">
    <property type="term" value="P:regulation of plasma membrane sterol distribution"/>
    <property type="evidence" value="ECO:0007669"/>
    <property type="project" value="UniProtKB-UniRule"/>
</dbReference>
<name>A0AAV2PLD8_MEGNR</name>
<dbReference type="PANTHER" id="PTHR14467:SF0">
    <property type="entry name" value="PROTEIN ARV1"/>
    <property type="match status" value="1"/>
</dbReference>
<feature type="transmembrane region" description="Helical" evidence="10">
    <location>
        <begin position="201"/>
        <end position="222"/>
    </location>
</feature>
<comment type="caution">
    <text evidence="11">The sequence shown here is derived from an EMBL/GenBank/DDBJ whole genome shotgun (WGS) entry which is preliminary data.</text>
</comment>
<keyword evidence="12" id="KW-1185">Reference proteome</keyword>
<evidence type="ECO:0000256" key="10">
    <source>
        <dbReference type="RuleBase" id="RU368065"/>
    </source>
</evidence>
<dbReference type="Proteomes" id="UP001497623">
    <property type="component" value="Unassembled WGS sequence"/>
</dbReference>
<evidence type="ECO:0000256" key="4">
    <source>
        <dbReference type="ARBA" id="ARBA00022692"/>
    </source>
</evidence>
<dbReference type="Pfam" id="PF04161">
    <property type="entry name" value="Arv1"/>
    <property type="match status" value="1"/>
</dbReference>
<evidence type="ECO:0000256" key="8">
    <source>
        <dbReference type="ARBA" id="ARBA00023098"/>
    </source>
</evidence>
<organism evidence="11 12">
    <name type="scientific">Meganyctiphanes norvegica</name>
    <name type="common">Northern krill</name>
    <name type="synonym">Thysanopoda norvegica</name>
    <dbReference type="NCBI Taxonomy" id="48144"/>
    <lineage>
        <taxon>Eukaryota</taxon>
        <taxon>Metazoa</taxon>
        <taxon>Ecdysozoa</taxon>
        <taxon>Arthropoda</taxon>
        <taxon>Crustacea</taxon>
        <taxon>Multicrustacea</taxon>
        <taxon>Malacostraca</taxon>
        <taxon>Eumalacostraca</taxon>
        <taxon>Eucarida</taxon>
        <taxon>Euphausiacea</taxon>
        <taxon>Euphausiidae</taxon>
        <taxon>Meganyctiphanes</taxon>
    </lineage>
</organism>
<evidence type="ECO:0000256" key="6">
    <source>
        <dbReference type="ARBA" id="ARBA00022989"/>
    </source>
</evidence>
<keyword evidence="4 10" id="KW-0812">Transmembrane</keyword>
<evidence type="ECO:0000313" key="11">
    <source>
        <dbReference type="EMBL" id="CAL4061191.1"/>
    </source>
</evidence>
<keyword evidence="9 10" id="KW-0472">Membrane</keyword>
<proteinExistence type="inferred from homology"/>
<comment type="similarity">
    <text evidence="2 10">Belongs to the ARV1 family.</text>
</comment>
<feature type="transmembrane region" description="Helical" evidence="10">
    <location>
        <begin position="171"/>
        <end position="189"/>
    </location>
</feature>
<keyword evidence="5 10" id="KW-0256">Endoplasmic reticulum</keyword>
<keyword evidence="8 10" id="KW-0443">Lipid metabolism</keyword>
<dbReference type="GO" id="GO:0016125">
    <property type="term" value="P:sterol metabolic process"/>
    <property type="evidence" value="ECO:0007669"/>
    <property type="project" value="UniProtKB-UniRule"/>
</dbReference>
<evidence type="ECO:0000256" key="3">
    <source>
        <dbReference type="ARBA" id="ARBA00022448"/>
    </source>
</evidence>
<evidence type="ECO:0000313" key="12">
    <source>
        <dbReference type="Proteomes" id="UP001497623"/>
    </source>
</evidence>
<dbReference type="InterPro" id="IPR007290">
    <property type="entry name" value="Arv1"/>
</dbReference>
<evidence type="ECO:0000256" key="9">
    <source>
        <dbReference type="ARBA" id="ARBA00023136"/>
    </source>
</evidence>
<keyword evidence="6 10" id="KW-1133">Transmembrane helix</keyword>
<feature type="transmembrane region" description="Helical" evidence="10">
    <location>
        <begin position="109"/>
        <end position="132"/>
    </location>
</feature>
<comment type="function">
    <text evidence="10">Mediator of sterol homeostasis involved in sterol uptake, trafficking and distribution into membranes.</text>
</comment>
<dbReference type="GO" id="GO:0005794">
    <property type="term" value="C:Golgi apparatus"/>
    <property type="evidence" value="ECO:0007669"/>
    <property type="project" value="TreeGrafter"/>
</dbReference>
<evidence type="ECO:0000256" key="2">
    <source>
        <dbReference type="ARBA" id="ARBA00009187"/>
    </source>
</evidence>
<dbReference type="AlphaFoldDB" id="A0AAV2PLD8"/>
<dbReference type="EMBL" id="CAXKWB010000551">
    <property type="protein sequence ID" value="CAL4061191.1"/>
    <property type="molecule type" value="Genomic_DNA"/>
</dbReference>
<evidence type="ECO:0000256" key="7">
    <source>
        <dbReference type="ARBA" id="ARBA00023055"/>
    </source>
</evidence>
<protein>
    <recommendedName>
        <fullName evidence="10">Protein ARV</fullName>
    </recommendedName>
</protein>
<reference evidence="11 12" key="1">
    <citation type="submission" date="2024-05" db="EMBL/GenBank/DDBJ databases">
        <authorList>
            <person name="Wallberg A."/>
        </authorList>
    </citation>
    <scope>NUCLEOTIDE SEQUENCE [LARGE SCALE GENOMIC DNA]</scope>
</reference>
<dbReference type="GO" id="GO:0032366">
    <property type="term" value="P:intracellular sterol transport"/>
    <property type="evidence" value="ECO:0007669"/>
    <property type="project" value="UniProtKB-UniRule"/>
</dbReference>
<evidence type="ECO:0000256" key="5">
    <source>
        <dbReference type="ARBA" id="ARBA00022824"/>
    </source>
</evidence>
<keyword evidence="7 10" id="KW-0445">Lipid transport</keyword>
<dbReference type="GO" id="GO:0005789">
    <property type="term" value="C:endoplasmic reticulum membrane"/>
    <property type="evidence" value="ECO:0007669"/>
    <property type="project" value="UniProtKB-SubCell"/>
</dbReference>